<accession>A0A538U4N9</accession>
<dbReference type="AlphaFoldDB" id="A0A538U4N9"/>
<evidence type="ECO:0000256" key="1">
    <source>
        <dbReference type="ARBA" id="ARBA00004141"/>
    </source>
</evidence>
<dbReference type="NCBIfam" id="TIGR00400">
    <property type="entry name" value="mgtE"/>
    <property type="match status" value="1"/>
</dbReference>
<keyword evidence="4 9" id="KW-0812">Transmembrane</keyword>
<evidence type="ECO:0000256" key="6">
    <source>
        <dbReference type="ARBA" id="ARBA00022989"/>
    </source>
</evidence>
<dbReference type="SUPFAM" id="SSF54631">
    <property type="entry name" value="CBS-domain pair"/>
    <property type="match status" value="1"/>
</dbReference>
<keyword evidence="6 9" id="KW-1133">Transmembrane helix</keyword>
<dbReference type="InterPro" id="IPR036739">
    <property type="entry name" value="SLC41_membr_dom_sf"/>
</dbReference>
<dbReference type="InterPro" id="IPR006667">
    <property type="entry name" value="SLC41_membr_dom"/>
</dbReference>
<keyword evidence="9" id="KW-0479">Metal-binding</keyword>
<comment type="function">
    <text evidence="9">Acts as a magnesium transporter.</text>
</comment>
<dbReference type="InterPro" id="IPR038076">
    <property type="entry name" value="MgtE_N_sf"/>
</dbReference>
<keyword evidence="8" id="KW-0129">CBS domain</keyword>
<dbReference type="CDD" id="cd04606">
    <property type="entry name" value="CBS_pair_Mg_transporter"/>
    <property type="match status" value="1"/>
</dbReference>
<dbReference type="GO" id="GO:0005886">
    <property type="term" value="C:plasma membrane"/>
    <property type="evidence" value="ECO:0007669"/>
    <property type="project" value="UniProtKB-SubCell"/>
</dbReference>
<dbReference type="PANTHER" id="PTHR43773">
    <property type="entry name" value="MAGNESIUM TRANSPORTER MGTE"/>
    <property type="match status" value="1"/>
</dbReference>
<protein>
    <recommendedName>
        <fullName evidence="9">Magnesium transporter MgtE</fullName>
    </recommendedName>
</protein>
<keyword evidence="3 9" id="KW-0813">Transport</keyword>
<dbReference type="SMART" id="SM00924">
    <property type="entry name" value="MgtE_N"/>
    <property type="match status" value="1"/>
</dbReference>
<dbReference type="SUPFAM" id="SSF161093">
    <property type="entry name" value="MgtE membrane domain-like"/>
    <property type="match status" value="1"/>
</dbReference>
<evidence type="ECO:0000259" key="10">
    <source>
        <dbReference type="PROSITE" id="PS51371"/>
    </source>
</evidence>
<dbReference type="InterPro" id="IPR046342">
    <property type="entry name" value="CBS_dom_sf"/>
</dbReference>
<organism evidence="11 12">
    <name type="scientific">Eiseniibacteriota bacterium</name>
    <dbReference type="NCBI Taxonomy" id="2212470"/>
    <lineage>
        <taxon>Bacteria</taxon>
        <taxon>Candidatus Eiseniibacteriota</taxon>
    </lineage>
</organism>
<dbReference type="SMART" id="SM00116">
    <property type="entry name" value="CBS"/>
    <property type="match status" value="2"/>
</dbReference>
<dbReference type="Gene3D" id="3.10.580.10">
    <property type="entry name" value="CBS-domain"/>
    <property type="match status" value="1"/>
</dbReference>
<dbReference type="Pfam" id="PF03448">
    <property type="entry name" value="MgtE_N"/>
    <property type="match status" value="1"/>
</dbReference>
<evidence type="ECO:0000256" key="9">
    <source>
        <dbReference type="RuleBase" id="RU362011"/>
    </source>
</evidence>
<dbReference type="PANTHER" id="PTHR43773:SF1">
    <property type="entry name" value="MAGNESIUM TRANSPORTER MGTE"/>
    <property type="match status" value="1"/>
</dbReference>
<evidence type="ECO:0000256" key="7">
    <source>
        <dbReference type="ARBA" id="ARBA00023136"/>
    </source>
</evidence>
<proteinExistence type="inferred from homology"/>
<feature type="transmembrane region" description="Helical" evidence="9">
    <location>
        <begin position="385"/>
        <end position="408"/>
    </location>
</feature>
<comment type="subcellular location">
    <subcellularLocation>
        <location evidence="9">Cell membrane</location>
        <topology evidence="9">Multi-pass membrane protein</topology>
    </subcellularLocation>
    <subcellularLocation>
        <location evidence="1">Membrane</location>
        <topology evidence="1">Multi-pass membrane protein</topology>
    </subcellularLocation>
</comment>
<dbReference type="Gene3D" id="1.25.60.10">
    <property type="entry name" value="MgtE N-terminal domain-like"/>
    <property type="match status" value="1"/>
</dbReference>
<dbReference type="InterPro" id="IPR000644">
    <property type="entry name" value="CBS_dom"/>
</dbReference>
<feature type="domain" description="CBS" evidence="10">
    <location>
        <begin position="123"/>
        <end position="187"/>
    </location>
</feature>
<dbReference type="InterPro" id="IPR006668">
    <property type="entry name" value="Mg_transptr_MgtE_intracell_dom"/>
</dbReference>
<keyword evidence="9" id="KW-1003">Cell membrane</keyword>
<name>A0A538U4N9_UNCEI</name>
<evidence type="ECO:0000256" key="8">
    <source>
        <dbReference type="PROSITE-ProRule" id="PRU00703"/>
    </source>
</evidence>
<comment type="subunit">
    <text evidence="9">Homodimer.</text>
</comment>
<comment type="similarity">
    <text evidence="2 9">Belongs to the SLC41A transporter family.</text>
</comment>
<dbReference type="EMBL" id="VBPA01000171">
    <property type="protein sequence ID" value="TMQ70845.1"/>
    <property type="molecule type" value="Genomic_DNA"/>
</dbReference>
<dbReference type="PROSITE" id="PS51371">
    <property type="entry name" value="CBS"/>
    <property type="match status" value="2"/>
</dbReference>
<evidence type="ECO:0000256" key="4">
    <source>
        <dbReference type="ARBA" id="ARBA00022692"/>
    </source>
</evidence>
<evidence type="ECO:0000256" key="5">
    <source>
        <dbReference type="ARBA" id="ARBA00022842"/>
    </source>
</evidence>
<evidence type="ECO:0000256" key="2">
    <source>
        <dbReference type="ARBA" id="ARBA00009749"/>
    </source>
</evidence>
<evidence type="ECO:0000313" key="12">
    <source>
        <dbReference type="Proteomes" id="UP000319836"/>
    </source>
</evidence>
<evidence type="ECO:0000313" key="11">
    <source>
        <dbReference type="EMBL" id="TMQ70845.1"/>
    </source>
</evidence>
<evidence type="ECO:0000256" key="3">
    <source>
        <dbReference type="ARBA" id="ARBA00022448"/>
    </source>
</evidence>
<comment type="caution">
    <text evidence="9">Lacks conserved residue(s) required for the propagation of feature annotation.</text>
</comment>
<reference evidence="11 12" key="1">
    <citation type="journal article" date="2019" name="Nat. Microbiol.">
        <title>Mediterranean grassland soil C-N compound turnover is dependent on rainfall and depth, and is mediated by genomically divergent microorganisms.</title>
        <authorList>
            <person name="Diamond S."/>
            <person name="Andeer P.F."/>
            <person name="Li Z."/>
            <person name="Crits-Christoph A."/>
            <person name="Burstein D."/>
            <person name="Anantharaman K."/>
            <person name="Lane K.R."/>
            <person name="Thomas B.C."/>
            <person name="Pan C."/>
            <person name="Northen T.R."/>
            <person name="Banfield J.F."/>
        </authorList>
    </citation>
    <scope>NUCLEOTIDE SEQUENCE [LARGE SCALE GENOMIC DNA]</scope>
    <source>
        <strain evidence="11">WS_10</strain>
    </source>
</reference>
<dbReference type="Pfam" id="PF00571">
    <property type="entry name" value="CBS"/>
    <property type="match status" value="2"/>
</dbReference>
<sequence length="448" mass="49564">MSLRKEAESESGLTASDVVETWRLLAPEDRLEAFLDLPRTDAEDIFLDLSARDQYELLSSMPKGVGLRRSWMRLLPPDDAADLIQEVADDHEREELLQVLDDQTRREVLALLAYSEDEAGGLMNPRYARVRPDASADEAIRYLQRQAREVLETIYYVYVIDADQKLLGVVSFRDLFAAPSDKLVRDLMATDLVTAREDMDQEELGRLFAQHDLQAIPVVDAQGHMKGIVTVDDIVDVLREEATEDIQKIGGTEALDAPYLEVGVLGMVRKRVGWLAALFLSEMLTTNAMSRFESEIARAVVLAVFVPLIISSGGNSGSQASTLVIRAMALGEVKLVDWWRVIRRELSSGLIMGTLLGSMAFLRIEGWQMVFRGTYGPHHLLIASTVAFSVVGIVTWGTLAGSMLPFLLRLVRLDPASASAPFVATLVDVTGIVIYFTVASLVLRGVLL</sequence>
<dbReference type="InterPro" id="IPR006669">
    <property type="entry name" value="MgtE_transporter"/>
</dbReference>
<feature type="domain" description="CBS" evidence="10">
    <location>
        <begin position="188"/>
        <end position="244"/>
    </location>
</feature>
<dbReference type="Gene3D" id="1.10.357.20">
    <property type="entry name" value="SLC41 divalent cation transporters, integral membrane domain"/>
    <property type="match status" value="1"/>
</dbReference>
<feature type="transmembrane region" description="Helical" evidence="9">
    <location>
        <begin position="296"/>
        <end position="314"/>
    </location>
</feature>
<keyword evidence="5 9" id="KW-0460">Magnesium</keyword>
<dbReference type="Proteomes" id="UP000319836">
    <property type="component" value="Unassembled WGS sequence"/>
</dbReference>
<dbReference type="SUPFAM" id="SSF158791">
    <property type="entry name" value="MgtE N-terminal domain-like"/>
    <property type="match status" value="1"/>
</dbReference>
<feature type="transmembrane region" description="Helical" evidence="9">
    <location>
        <begin position="346"/>
        <end position="364"/>
    </location>
</feature>
<dbReference type="GO" id="GO:0015095">
    <property type="term" value="F:magnesium ion transmembrane transporter activity"/>
    <property type="evidence" value="ECO:0007669"/>
    <property type="project" value="UniProtKB-UniRule"/>
</dbReference>
<gene>
    <name evidence="11" type="primary">mgtE</name>
    <name evidence="11" type="ORF">E6K80_07255</name>
</gene>
<feature type="transmembrane region" description="Helical" evidence="9">
    <location>
        <begin position="420"/>
        <end position="443"/>
    </location>
</feature>
<keyword evidence="7 9" id="KW-0472">Membrane</keyword>
<comment type="caution">
    <text evidence="11">The sequence shown here is derived from an EMBL/GenBank/DDBJ whole genome shotgun (WGS) entry which is preliminary data.</text>
</comment>
<dbReference type="Pfam" id="PF01769">
    <property type="entry name" value="MgtE"/>
    <property type="match status" value="1"/>
</dbReference>
<dbReference type="GO" id="GO:0046872">
    <property type="term" value="F:metal ion binding"/>
    <property type="evidence" value="ECO:0007669"/>
    <property type="project" value="UniProtKB-KW"/>
</dbReference>